<dbReference type="GO" id="GO:0005634">
    <property type="term" value="C:nucleus"/>
    <property type="evidence" value="ECO:0007669"/>
    <property type="project" value="InterPro"/>
</dbReference>
<dbReference type="Proteomes" id="UP000226431">
    <property type="component" value="Unassembled WGS sequence"/>
</dbReference>
<dbReference type="STRING" id="2004952.A0A2C5ZLY6"/>
<keyword evidence="12" id="KW-1185">Reference proteome</keyword>
<evidence type="ECO:0000259" key="9">
    <source>
        <dbReference type="PROSITE" id="PS50867"/>
    </source>
</evidence>
<evidence type="ECO:0000256" key="4">
    <source>
        <dbReference type="ARBA" id="ARBA00022679"/>
    </source>
</evidence>
<keyword evidence="6" id="KW-0479">Metal-binding</keyword>
<comment type="caution">
    <text evidence="11">The sequence shown here is derived from an EMBL/GenBank/DDBJ whole genome shotgun (WGS) entry which is preliminary data.</text>
</comment>
<dbReference type="SMART" id="SM00468">
    <property type="entry name" value="PreSET"/>
    <property type="match status" value="1"/>
</dbReference>
<feature type="domain" description="SET" evidence="8">
    <location>
        <begin position="170"/>
        <end position="305"/>
    </location>
</feature>
<dbReference type="PANTHER" id="PTHR46223">
    <property type="entry name" value="HISTONE-LYSINE N-METHYLTRANSFERASE SUV39H"/>
    <property type="match status" value="1"/>
</dbReference>
<evidence type="ECO:0000256" key="3">
    <source>
        <dbReference type="ARBA" id="ARBA00022603"/>
    </source>
</evidence>
<accession>A0A2C5ZLY6</accession>
<dbReference type="InterPro" id="IPR050973">
    <property type="entry name" value="H3K9_Histone-Lys_N-MTase"/>
</dbReference>
<sequence length="406" mass="45691">MEEATRQHFFHHGKEEYQDELQDCHWCQLRSFPRHQAAPITVVNAVDNETLPPAFRFIDENVLGHGVEPAEPSFRSGCSCEDDGDCQYRGCHCLAELEDDEDDEDGDGDGQGPDDRPWLRKAYAYHTHGVKAGLLRSRLYSSKLPLYECHVGCSCALTCPNRVVERGRLVPLQIFRTEDRGWGVCTQEAIKRGQFVDRYVGEVITSAEADRRRAAAAVSQCKDVYLFALDKFTDAASLDPRLCGPSLEVDGEFMSGPTRFINHSCDPNLRIFARVGDHADKHLHDLAFFAIKDIQKGEELTFDYVDGGSLEAEEQEGTLEEMTRCLCGCSNCRGYLWLILPCAATTSLVAAKLYSGRADPQREAAEREDAERRRHNESLMDVYGDRSSLQSLEEAVKFYEERRGGS</sequence>
<gene>
    <name evidence="11" type="ORF">CDD80_6402</name>
</gene>
<dbReference type="GO" id="GO:0032259">
    <property type="term" value="P:methylation"/>
    <property type="evidence" value="ECO:0007669"/>
    <property type="project" value="UniProtKB-KW"/>
</dbReference>
<keyword evidence="4" id="KW-0808">Transferase</keyword>
<name>A0A2C5ZLY6_9HYPO</name>
<dbReference type="GO" id="GO:0008270">
    <property type="term" value="F:zinc ion binding"/>
    <property type="evidence" value="ECO:0007669"/>
    <property type="project" value="InterPro"/>
</dbReference>
<dbReference type="PANTHER" id="PTHR46223:SF3">
    <property type="entry name" value="HISTONE-LYSINE N-METHYLTRANSFERASE SET-23"/>
    <property type="match status" value="1"/>
</dbReference>
<dbReference type="InterPro" id="IPR001214">
    <property type="entry name" value="SET_dom"/>
</dbReference>
<dbReference type="PROSITE" id="PS50868">
    <property type="entry name" value="POST_SET"/>
    <property type="match status" value="1"/>
</dbReference>
<evidence type="ECO:0000313" key="12">
    <source>
        <dbReference type="Proteomes" id="UP000226431"/>
    </source>
</evidence>
<evidence type="ECO:0000313" key="11">
    <source>
        <dbReference type="EMBL" id="PHH80843.1"/>
    </source>
</evidence>
<dbReference type="Pfam" id="PF00856">
    <property type="entry name" value="SET"/>
    <property type="match status" value="1"/>
</dbReference>
<evidence type="ECO:0000256" key="6">
    <source>
        <dbReference type="ARBA" id="ARBA00022723"/>
    </source>
</evidence>
<protein>
    <recommendedName>
        <fullName evidence="13">SET domain-containing protein</fullName>
    </recommendedName>
</protein>
<evidence type="ECO:0000256" key="1">
    <source>
        <dbReference type="ARBA" id="ARBA00004286"/>
    </source>
</evidence>
<dbReference type="EMBL" id="NJES01000007">
    <property type="protein sequence ID" value="PHH80843.1"/>
    <property type="molecule type" value="Genomic_DNA"/>
</dbReference>
<evidence type="ECO:0000259" key="10">
    <source>
        <dbReference type="PROSITE" id="PS50868"/>
    </source>
</evidence>
<evidence type="ECO:0000256" key="7">
    <source>
        <dbReference type="ARBA" id="ARBA00022833"/>
    </source>
</evidence>
<keyword evidence="3" id="KW-0489">Methyltransferase</keyword>
<evidence type="ECO:0008006" key="13">
    <source>
        <dbReference type="Google" id="ProtNLM"/>
    </source>
</evidence>
<feature type="domain" description="Pre-SET" evidence="9">
    <location>
        <begin position="76"/>
        <end position="167"/>
    </location>
</feature>
<keyword evidence="2" id="KW-0158">Chromosome</keyword>
<feature type="domain" description="Post-SET" evidence="10">
    <location>
        <begin position="321"/>
        <end position="337"/>
    </location>
</feature>
<evidence type="ECO:0000256" key="2">
    <source>
        <dbReference type="ARBA" id="ARBA00022454"/>
    </source>
</evidence>
<dbReference type="InterPro" id="IPR007728">
    <property type="entry name" value="Pre-SET_dom"/>
</dbReference>
<reference evidence="11 12" key="1">
    <citation type="submission" date="2017-06" db="EMBL/GenBank/DDBJ databases">
        <title>Ant-infecting Ophiocordyceps genomes reveal a high diversity of potential behavioral manipulation genes and a possible major role for enterotoxins.</title>
        <authorList>
            <person name="De Bekker C."/>
            <person name="Evans H.C."/>
            <person name="Brachmann A."/>
            <person name="Hughes D.P."/>
        </authorList>
    </citation>
    <scope>NUCLEOTIDE SEQUENCE [LARGE SCALE GENOMIC DNA]</scope>
    <source>
        <strain evidence="11 12">Map16</strain>
    </source>
</reference>
<dbReference type="GO" id="GO:0042054">
    <property type="term" value="F:histone methyltransferase activity"/>
    <property type="evidence" value="ECO:0007669"/>
    <property type="project" value="InterPro"/>
</dbReference>
<dbReference type="Gene3D" id="2.170.270.10">
    <property type="entry name" value="SET domain"/>
    <property type="match status" value="1"/>
</dbReference>
<keyword evidence="7" id="KW-0862">Zinc</keyword>
<dbReference type="AlphaFoldDB" id="A0A2C5ZLY6"/>
<dbReference type="SMART" id="SM00317">
    <property type="entry name" value="SET"/>
    <property type="match status" value="1"/>
</dbReference>
<comment type="subcellular location">
    <subcellularLocation>
        <location evidence="1">Chromosome</location>
    </subcellularLocation>
</comment>
<dbReference type="PROSITE" id="PS50867">
    <property type="entry name" value="PRE_SET"/>
    <property type="match status" value="1"/>
</dbReference>
<proteinExistence type="predicted"/>
<evidence type="ECO:0000259" key="8">
    <source>
        <dbReference type="PROSITE" id="PS50280"/>
    </source>
</evidence>
<organism evidence="11 12">
    <name type="scientific">Ophiocordyceps camponoti-rufipedis</name>
    <dbReference type="NCBI Taxonomy" id="2004952"/>
    <lineage>
        <taxon>Eukaryota</taxon>
        <taxon>Fungi</taxon>
        <taxon>Dikarya</taxon>
        <taxon>Ascomycota</taxon>
        <taxon>Pezizomycotina</taxon>
        <taxon>Sordariomycetes</taxon>
        <taxon>Hypocreomycetidae</taxon>
        <taxon>Hypocreales</taxon>
        <taxon>Ophiocordycipitaceae</taxon>
        <taxon>Ophiocordyceps</taxon>
    </lineage>
</organism>
<dbReference type="SUPFAM" id="SSF82199">
    <property type="entry name" value="SET domain"/>
    <property type="match status" value="1"/>
</dbReference>
<keyword evidence="5" id="KW-0949">S-adenosyl-L-methionine</keyword>
<dbReference type="OrthoDB" id="308383at2759"/>
<dbReference type="InterPro" id="IPR046341">
    <property type="entry name" value="SET_dom_sf"/>
</dbReference>
<evidence type="ECO:0000256" key="5">
    <source>
        <dbReference type="ARBA" id="ARBA00022691"/>
    </source>
</evidence>
<dbReference type="PROSITE" id="PS50280">
    <property type="entry name" value="SET"/>
    <property type="match status" value="1"/>
</dbReference>
<dbReference type="Pfam" id="PF05033">
    <property type="entry name" value="Pre-SET"/>
    <property type="match status" value="1"/>
</dbReference>
<dbReference type="InterPro" id="IPR003616">
    <property type="entry name" value="Post-SET_dom"/>
</dbReference>
<dbReference type="GO" id="GO:0005694">
    <property type="term" value="C:chromosome"/>
    <property type="evidence" value="ECO:0007669"/>
    <property type="project" value="UniProtKB-SubCell"/>
</dbReference>